<dbReference type="PROSITE" id="PS50294">
    <property type="entry name" value="WD_REPEATS_REGION"/>
    <property type="match status" value="2"/>
</dbReference>
<evidence type="ECO:0000313" key="4">
    <source>
        <dbReference type="EMBL" id="PAA79035.1"/>
    </source>
</evidence>
<evidence type="ECO:0008006" key="6">
    <source>
        <dbReference type="Google" id="ProtNLM"/>
    </source>
</evidence>
<dbReference type="AlphaFoldDB" id="A0A267FYY1"/>
<reference evidence="4 5" key="1">
    <citation type="submission" date="2017-06" db="EMBL/GenBank/DDBJ databases">
        <title>A platform for efficient transgenesis in Macrostomum lignano, a flatworm model organism for stem cell research.</title>
        <authorList>
            <person name="Berezikov E."/>
        </authorList>
    </citation>
    <scope>NUCLEOTIDE SEQUENCE [LARGE SCALE GENOMIC DNA]</scope>
    <source>
        <strain evidence="4">DV1</strain>
        <tissue evidence="4">Whole organism</tissue>
    </source>
</reference>
<evidence type="ECO:0000256" key="1">
    <source>
        <dbReference type="ARBA" id="ARBA00022574"/>
    </source>
</evidence>
<evidence type="ECO:0000313" key="5">
    <source>
        <dbReference type="Proteomes" id="UP000215902"/>
    </source>
</evidence>
<sequence length="443" mass="46390">MDADLADGAPLGGAASSASRRRLVDAAGAGLVPTRLAEASRALAGNTSTAEQYAFAGFACVIDRHVGSNLKSSATCRGATRLRFANNDSERLAVGSMDGSVSVSLVSAGACQLVCQLPGHVGPIASLAWSTDNCLLLTASLDGAARVWQIGDDKNLIGEDEDQLKSKRLLRQFPVAEGDGVAEKLPAINAAEFAPSNNNMFVLGGCCSSHAKGQLRSVNLSTGLCQSSLRLSAPVTCLAFGCESVSDPGGQLWLGDSNGCLQRCRLDQASGQLTRIAAYSCCFGGDGGSPNSGITLQPAIASLQARSWLSREARDPCLLVCTSGSEILLYRLEVEQPSSDHRNSIADSARNQPSLPVLRCRLPVPKPTRAAFCPLMSFRQGACIVCASEDACVYICDVGRPIRPIVNKLQGHATGVTDVAFNYDESLLASADADGLVIVWRRA</sequence>
<dbReference type="STRING" id="282301.A0A267FYY1"/>
<dbReference type="Proteomes" id="UP000215902">
    <property type="component" value="Unassembled WGS sequence"/>
</dbReference>
<dbReference type="OrthoDB" id="1932312at2759"/>
<dbReference type="PROSITE" id="PS50082">
    <property type="entry name" value="WD_REPEATS_2"/>
    <property type="match status" value="2"/>
</dbReference>
<dbReference type="PANTHER" id="PTHR22838:SF4">
    <property type="entry name" value="WD REPEAT-CONTAINING PROTEIN 13"/>
    <property type="match status" value="1"/>
</dbReference>
<dbReference type="Pfam" id="PF00400">
    <property type="entry name" value="WD40"/>
    <property type="match status" value="2"/>
</dbReference>
<dbReference type="InterPro" id="IPR036322">
    <property type="entry name" value="WD40_repeat_dom_sf"/>
</dbReference>
<dbReference type="Gene3D" id="2.130.10.10">
    <property type="entry name" value="YVTN repeat-like/Quinoprotein amine dehydrogenase"/>
    <property type="match status" value="2"/>
</dbReference>
<dbReference type="SUPFAM" id="SSF50978">
    <property type="entry name" value="WD40 repeat-like"/>
    <property type="match status" value="1"/>
</dbReference>
<comment type="caution">
    <text evidence="4">The sequence shown here is derived from an EMBL/GenBank/DDBJ whole genome shotgun (WGS) entry which is preliminary data.</text>
</comment>
<dbReference type="InterPro" id="IPR015943">
    <property type="entry name" value="WD40/YVTN_repeat-like_dom_sf"/>
</dbReference>
<evidence type="ECO:0000256" key="3">
    <source>
        <dbReference type="PROSITE-ProRule" id="PRU00221"/>
    </source>
</evidence>
<evidence type="ECO:0000256" key="2">
    <source>
        <dbReference type="ARBA" id="ARBA00022737"/>
    </source>
</evidence>
<dbReference type="SMART" id="SM00320">
    <property type="entry name" value="WD40"/>
    <property type="match status" value="3"/>
</dbReference>
<dbReference type="GO" id="GO:1990841">
    <property type="term" value="F:promoter-specific chromatin binding"/>
    <property type="evidence" value="ECO:0007669"/>
    <property type="project" value="TreeGrafter"/>
</dbReference>
<dbReference type="PANTHER" id="PTHR22838">
    <property type="entry name" value="WD REPEAT PROTEIN 26-RELATED"/>
    <property type="match status" value="1"/>
</dbReference>
<feature type="repeat" description="WD" evidence="3">
    <location>
        <begin position="409"/>
        <end position="443"/>
    </location>
</feature>
<gene>
    <name evidence="4" type="ORF">BOX15_Mlig001403g9</name>
</gene>
<protein>
    <recommendedName>
        <fullName evidence="6">WD_REPEATS_REGION domain-containing protein</fullName>
    </recommendedName>
</protein>
<proteinExistence type="predicted"/>
<organism evidence="4 5">
    <name type="scientific">Macrostomum lignano</name>
    <dbReference type="NCBI Taxonomy" id="282301"/>
    <lineage>
        <taxon>Eukaryota</taxon>
        <taxon>Metazoa</taxon>
        <taxon>Spiralia</taxon>
        <taxon>Lophotrochozoa</taxon>
        <taxon>Platyhelminthes</taxon>
        <taxon>Rhabditophora</taxon>
        <taxon>Macrostomorpha</taxon>
        <taxon>Macrostomida</taxon>
        <taxon>Macrostomidae</taxon>
        <taxon>Macrostomum</taxon>
    </lineage>
</organism>
<keyword evidence="5" id="KW-1185">Reference proteome</keyword>
<keyword evidence="1 3" id="KW-0853">WD repeat</keyword>
<accession>A0A267FYY1</accession>
<dbReference type="InterPro" id="IPR001680">
    <property type="entry name" value="WD40_rpt"/>
</dbReference>
<keyword evidence="2" id="KW-0677">Repeat</keyword>
<name>A0A267FYY1_9PLAT</name>
<dbReference type="GO" id="GO:0005634">
    <property type="term" value="C:nucleus"/>
    <property type="evidence" value="ECO:0007669"/>
    <property type="project" value="TreeGrafter"/>
</dbReference>
<dbReference type="EMBL" id="NIVC01000655">
    <property type="protein sequence ID" value="PAA79035.1"/>
    <property type="molecule type" value="Genomic_DNA"/>
</dbReference>
<feature type="repeat" description="WD" evidence="3">
    <location>
        <begin position="117"/>
        <end position="150"/>
    </location>
</feature>
<dbReference type="InterPro" id="IPR051350">
    <property type="entry name" value="WD_repeat-ST_regulator"/>
</dbReference>